<reference evidence="1" key="1">
    <citation type="submission" date="2021-01" db="EMBL/GenBank/DDBJ databases">
        <authorList>
            <person name="Rakov C."/>
            <person name="Alkalay-Oren S."/>
            <person name="Coppenhagen-Glazer S."/>
            <person name="Hazan R."/>
        </authorList>
    </citation>
    <scope>NUCLEOTIDE SEQUENCE</scope>
</reference>
<proteinExistence type="predicted"/>
<evidence type="ECO:0000313" key="2">
    <source>
        <dbReference type="Proteomes" id="UP000622430"/>
    </source>
</evidence>
<dbReference type="Proteomes" id="UP000622430">
    <property type="component" value="Segment"/>
</dbReference>
<protein>
    <submittedName>
        <fullName evidence="1">Uncharacterized protein</fullName>
    </submittedName>
</protein>
<accession>A0A889IQM6</accession>
<sequence>MSRFKRTPRQAAGGAVMDQLYELEKFKRGLIDGTIDKTLSGEPITPEFRAEVIERIEFTIEEMKDALSWIRSGK</sequence>
<keyword evidence="2" id="KW-1185">Reference proteome</keyword>
<evidence type="ECO:0000313" key="1">
    <source>
        <dbReference type="EMBL" id="QRE00459.1"/>
    </source>
</evidence>
<organism evidence="1 2">
    <name type="scientific">Burkholderia phage BCSR52</name>
    <dbReference type="NCBI Taxonomy" id="2805748"/>
    <lineage>
        <taxon>Viruses</taxon>
        <taxon>Duplodnaviria</taxon>
        <taxon>Heunggongvirae</taxon>
        <taxon>Uroviricota</taxon>
        <taxon>Caudoviricetes</taxon>
        <taxon>Lindbergviridae</taxon>
        <taxon>Irusalimvirus</taxon>
        <taxon>Irusalimvirus BCSR52</taxon>
    </lineage>
</organism>
<name>A0A889IQM6_9CAUD</name>
<dbReference type="EMBL" id="MW460246">
    <property type="protein sequence ID" value="QRE00459.1"/>
    <property type="molecule type" value="Genomic_DNA"/>
</dbReference>